<feature type="compositionally biased region" description="Low complexity" evidence="6">
    <location>
        <begin position="470"/>
        <end position="479"/>
    </location>
</feature>
<feature type="compositionally biased region" description="Low complexity" evidence="6">
    <location>
        <begin position="398"/>
        <end position="422"/>
    </location>
</feature>
<dbReference type="InterPro" id="IPR027383">
    <property type="entry name" value="Znf_put"/>
</dbReference>
<comment type="similarity">
    <text evidence="1">Belongs to the sigma-70 factor family. ECF subfamily.</text>
</comment>
<dbReference type="Pfam" id="PF13490">
    <property type="entry name" value="zf-HC2"/>
    <property type="match status" value="1"/>
</dbReference>
<dbReference type="InterPro" id="IPR001434">
    <property type="entry name" value="OmcB-like_DUF11"/>
</dbReference>
<dbReference type="InterPro" id="IPR013324">
    <property type="entry name" value="RNA_pol_sigma_r3/r4-like"/>
</dbReference>
<evidence type="ECO:0000259" key="9">
    <source>
        <dbReference type="Pfam" id="PF13490"/>
    </source>
</evidence>
<dbReference type="InterPro" id="IPR039425">
    <property type="entry name" value="RNA_pol_sigma-70-like"/>
</dbReference>
<evidence type="ECO:0000256" key="4">
    <source>
        <dbReference type="ARBA" id="ARBA00023125"/>
    </source>
</evidence>
<sequence length="1476" mass="144881">MDTNHHTWGPSSSDAELITAVRGGDTGAFGVLYERHAGAARTVARQYVSSQASADDVVSESFTKVLAVLRDGRGPDLAFRAYLFTVVRRLAYESVNGERRTQPSDDMAEFESAFGPMASTEEPALEGFERSTVARAYSSLPERWQAVLWYSEIENLPPAQIAPILGLTANSTAALAYRAREGLRQAYLQQHLRHAPSEACERANPLLGSYVRGGLAKRETATVESHLADCGDCRGLILELDDVSHGMRAVIAPLVLGLAGLGVLGTALPTWGAGLAAGATDVTTGTASTGAAASGGGATGGSAGAAGSTSGAGAAGTGAAGAGAATAASGAAASGGIAAAIAGAPALVAAGATVLVVSAGFGVAALLGVVGGDEPRPVASVTADATDSPTGDGDDSGSADPSSDGTGSDEPSDDTSTGTTDTEGADVGAAGPDETTDPSDPTNVPAVLPGPGEGTGPVPGDATVPGDPVAGAPGDTTPGDPAPGDPIPADPGAPGPTAPTPTDPTPTVPTPPTPPTPVPPVLAADLGVDLSLPSFVARADTTLEFGVRNDAGTAVTGLSLDILVPPGLVFRPDDLGSQGVFGPRLPVTRGDGWSCSPRTGPAPSGALPGGAVVRCDVDSLAPRSSTTIALTFFAARSTTVQLTAQLLHRGVPVGDPWTFDQEVAAAPAKLVASARPVASLVAGTDGHVAVSVGNSGEVEAADVTVSLPLPDVSGLDWRTSGTRLPTAPGSTPGWACTAAAGTATCSRPALAGDATADLLLPVAVDAGAATAATLGTTTTWTTDGVPGASSSPSNLATSASGLSARTVLDGPLRTAHVAGEVGAPLTLTAPPAGTVRHAELAWFAPTAPLAAGGGAALELRTDAGPVATTPVDGAPVADPTTGGVWSSVDVTDLVAAHPGTGRWTLAPTAGSTVAPGATWSLVVVHSVPGTPHGTVTVLTGPGGVDASLALPAGGPVAVSASAASAGAPTVLRAGGLDLDPTPGAGAATYLATTLGTPVGDAPLRVMTRPAPTVRALVLHTTGAIGGTGGPVAQPQTAALAPSITLAADEEVTLDGVVTVPLVARNDGTSPLVGVTITATLPAGITGSTADGSCTTSGAVVTCPLPDLAVGATAEVDLVLSGTAPAQGTDVAVEVTAVDPVTRVGASASQTFTVSPETVDGLAQTGTWQGRTAAVHVGAPLLTCVPSAGSGPGAQCASIDSFGGSLDNNSSTMRPVDKAPAVGGETSTRWSSTAVLDVPAGSTVHRATLSWSASRPASGAFDGAEGTARLRGPGGLYTDVTSAATTVVTDRAGLVTYQTHADVTSTVKALGAGEWSVADIALPRLTGAQAGNGLHGGWTLTVVYEHPSLPQASVTLFQGSLSVLGATSGPDLWLGAPANRTMVVGAVAWDGDRGRTGDSVFVDGRALTPMTGNGTGGSPQNAFDSTATGVQGGFRNSLGVDAKTFLPVQVSGERANLCFTAGNDAYLLGMVSVTVRE</sequence>
<keyword evidence="5" id="KW-0804">Transcription</keyword>
<dbReference type="SUPFAM" id="SSF88659">
    <property type="entry name" value="Sigma3 and sigma4 domains of RNA polymerase sigma factors"/>
    <property type="match status" value="1"/>
</dbReference>
<dbReference type="GO" id="GO:0006352">
    <property type="term" value="P:DNA-templated transcription initiation"/>
    <property type="evidence" value="ECO:0007669"/>
    <property type="project" value="InterPro"/>
</dbReference>
<name>A0A934MC01_9MICO</name>
<evidence type="ECO:0000313" key="11">
    <source>
        <dbReference type="Proteomes" id="UP000602087"/>
    </source>
</evidence>
<keyword evidence="3" id="KW-0731">Sigma factor</keyword>
<feature type="region of interest" description="Disordered" evidence="6">
    <location>
        <begin position="372"/>
        <end position="522"/>
    </location>
</feature>
<dbReference type="Pfam" id="PF04542">
    <property type="entry name" value="Sigma70_r2"/>
    <property type="match status" value="1"/>
</dbReference>
<evidence type="ECO:0000256" key="3">
    <source>
        <dbReference type="ARBA" id="ARBA00023082"/>
    </source>
</evidence>
<evidence type="ECO:0000256" key="2">
    <source>
        <dbReference type="ARBA" id="ARBA00023015"/>
    </source>
</evidence>
<evidence type="ECO:0000259" key="7">
    <source>
        <dbReference type="Pfam" id="PF01345"/>
    </source>
</evidence>
<feature type="domain" description="DUF11" evidence="7">
    <location>
        <begin position="1048"/>
        <end position="1140"/>
    </location>
</feature>
<evidence type="ECO:0000256" key="1">
    <source>
        <dbReference type="ARBA" id="ARBA00010641"/>
    </source>
</evidence>
<feature type="compositionally biased region" description="Pro residues" evidence="6">
    <location>
        <begin position="480"/>
        <end position="520"/>
    </location>
</feature>
<keyword evidence="4" id="KW-0238">DNA-binding</keyword>
<dbReference type="GO" id="GO:0016987">
    <property type="term" value="F:sigma factor activity"/>
    <property type="evidence" value="ECO:0007669"/>
    <property type="project" value="UniProtKB-KW"/>
</dbReference>
<proteinExistence type="inferred from homology"/>
<feature type="region of interest" description="Disordered" evidence="6">
    <location>
        <begin position="288"/>
        <end position="310"/>
    </location>
</feature>
<keyword evidence="11" id="KW-1185">Reference proteome</keyword>
<evidence type="ECO:0000256" key="5">
    <source>
        <dbReference type="ARBA" id="ARBA00023163"/>
    </source>
</evidence>
<dbReference type="SUPFAM" id="SSF88946">
    <property type="entry name" value="Sigma2 domain of RNA polymerase sigma factors"/>
    <property type="match status" value="1"/>
</dbReference>
<dbReference type="NCBIfam" id="TIGR02937">
    <property type="entry name" value="sigma70-ECF"/>
    <property type="match status" value="1"/>
</dbReference>
<gene>
    <name evidence="10" type="ORF">JAV76_00120</name>
</gene>
<dbReference type="RefSeq" id="WP_198731993.1">
    <property type="nucleotide sequence ID" value="NZ_JAEINH010000001.1"/>
</dbReference>
<dbReference type="InterPro" id="IPR007627">
    <property type="entry name" value="RNA_pol_sigma70_r2"/>
</dbReference>
<reference evidence="10" key="1">
    <citation type="submission" date="2020-12" db="EMBL/GenBank/DDBJ databases">
        <title>Sanguibacter suaedae sp. nov., isolated from Suaeda aralocaspica.</title>
        <authorList>
            <person name="Ma Q."/>
        </authorList>
    </citation>
    <scope>NUCLEOTIDE SEQUENCE</scope>
    <source>
        <strain evidence="10">YZGR15</strain>
    </source>
</reference>
<evidence type="ECO:0000313" key="10">
    <source>
        <dbReference type="EMBL" id="MBI9113414.1"/>
    </source>
</evidence>
<dbReference type="Gene3D" id="1.10.10.1320">
    <property type="entry name" value="Anti-sigma factor, zinc-finger domain"/>
    <property type="match status" value="1"/>
</dbReference>
<feature type="compositionally biased region" description="Gly residues" evidence="6">
    <location>
        <begin position="293"/>
        <end position="304"/>
    </location>
</feature>
<dbReference type="Gene3D" id="1.10.10.10">
    <property type="entry name" value="Winged helix-like DNA-binding domain superfamily/Winged helix DNA-binding domain"/>
    <property type="match status" value="1"/>
</dbReference>
<dbReference type="PANTHER" id="PTHR43133">
    <property type="entry name" value="RNA POLYMERASE ECF-TYPE SIGMA FACTO"/>
    <property type="match status" value="1"/>
</dbReference>
<dbReference type="PANTHER" id="PTHR43133:SF8">
    <property type="entry name" value="RNA POLYMERASE SIGMA FACTOR HI_1459-RELATED"/>
    <property type="match status" value="1"/>
</dbReference>
<dbReference type="GO" id="GO:0003677">
    <property type="term" value="F:DNA binding"/>
    <property type="evidence" value="ECO:0007669"/>
    <property type="project" value="UniProtKB-KW"/>
</dbReference>
<feature type="compositionally biased region" description="Low complexity" evidence="6">
    <location>
        <begin position="382"/>
        <end position="391"/>
    </location>
</feature>
<dbReference type="InterPro" id="IPR041916">
    <property type="entry name" value="Anti_sigma_zinc_sf"/>
</dbReference>
<dbReference type="Gene3D" id="1.10.1740.10">
    <property type="match status" value="1"/>
</dbReference>
<dbReference type="InterPro" id="IPR014284">
    <property type="entry name" value="RNA_pol_sigma-70_dom"/>
</dbReference>
<dbReference type="Proteomes" id="UP000602087">
    <property type="component" value="Unassembled WGS sequence"/>
</dbReference>
<comment type="caution">
    <text evidence="10">The sequence shown here is derived from an EMBL/GenBank/DDBJ whole genome shotgun (WGS) entry which is preliminary data.</text>
</comment>
<dbReference type="InterPro" id="IPR013325">
    <property type="entry name" value="RNA_pol_sigma_r2"/>
</dbReference>
<evidence type="ECO:0000259" key="8">
    <source>
        <dbReference type="Pfam" id="PF04542"/>
    </source>
</evidence>
<dbReference type="InterPro" id="IPR036388">
    <property type="entry name" value="WH-like_DNA-bd_sf"/>
</dbReference>
<dbReference type="EMBL" id="JAEINH010000001">
    <property type="protein sequence ID" value="MBI9113414.1"/>
    <property type="molecule type" value="Genomic_DNA"/>
</dbReference>
<dbReference type="Pfam" id="PF01345">
    <property type="entry name" value="DUF11"/>
    <property type="match status" value="1"/>
</dbReference>
<accession>A0A934MC01</accession>
<keyword evidence="2" id="KW-0805">Transcription regulation</keyword>
<organism evidence="10 11">
    <name type="scientific">Sanguibacter suaedae</name>
    <dbReference type="NCBI Taxonomy" id="2795737"/>
    <lineage>
        <taxon>Bacteria</taxon>
        <taxon>Bacillati</taxon>
        <taxon>Actinomycetota</taxon>
        <taxon>Actinomycetes</taxon>
        <taxon>Micrococcales</taxon>
        <taxon>Sanguibacteraceae</taxon>
        <taxon>Sanguibacter</taxon>
    </lineage>
</organism>
<protein>
    <submittedName>
        <fullName evidence="10">Sigma-70 family RNA polymerase sigma factor</fullName>
    </submittedName>
</protein>
<feature type="domain" description="Putative zinc-finger" evidence="9">
    <location>
        <begin position="200"/>
        <end position="234"/>
    </location>
</feature>
<evidence type="ECO:0000256" key="6">
    <source>
        <dbReference type="SAM" id="MobiDB-lite"/>
    </source>
</evidence>
<feature type="domain" description="RNA polymerase sigma-70 region 2" evidence="8">
    <location>
        <begin position="32"/>
        <end position="100"/>
    </location>
</feature>